<protein>
    <submittedName>
        <fullName evidence="2">Uncharacterized protein</fullName>
    </submittedName>
</protein>
<dbReference type="Proteomes" id="UP001317870">
    <property type="component" value="Chromosome"/>
</dbReference>
<reference evidence="2 3" key="1">
    <citation type="submission" date="2022-11" db="EMBL/GenBank/DDBJ databases">
        <title>Genome Sequencing of Nocardia sp. ON39_IFM12276 and assembly.</title>
        <authorList>
            <person name="Shimojima M."/>
            <person name="Toyokawa M."/>
            <person name="Uesaka K."/>
        </authorList>
    </citation>
    <scope>NUCLEOTIDE SEQUENCE [LARGE SCALE GENOMIC DNA]</scope>
    <source>
        <strain evidence="2 3">IFM 12276</strain>
    </source>
</reference>
<dbReference type="RefSeq" id="WP_281918872.1">
    <property type="nucleotide sequence ID" value="NZ_AP026976.1"/>
</dbReference>
<dbReference type="EMBL" id="AP026978">
    <property type="protein sequence ID" value="BDU00875.1"/>
    <property type="molecule type" value="Genomic_DNA"/>
</dbReference>
<name>A0ABM8D0Q1_9NOCA</name>
<accession>A0ABM8D0Q1</accession>
<feature type="region of interest" description="Disordered" evidence="1">
    <location>
        <begin position="252"/>
        <end position="290"/>
    </location>
</feature>
<evidence type="ECO:0000313" key="2">
    <source>
        <dbReference type="EMBL" id="BDU00875.1"/>
    </source>
</evidence>
<gene>
    <name evidence="2" type="ORF">IFM12276_39030</name>
</gene>
<evidence type="ECO:0000256" key="1">
    <source>
        <dbReference type="SAM" id="MobiDB-lite"/>
    </source>
</evidence>
<evidence type="ECO:0000313" key="3">
    <source>
        <dbReference type="Proteomes" id="UP001317870"/>
    </source>
</evidence>
<organism evidence="2 3">
    <name type="scientific">Nocardia sputorum</name>
    <dbReference type="NCBI Taxonomy" id="2984338"/>
    <lineage>
        <taxon>Bacteria</taxon>
        <taxon>Bacillati</taxon>
        <taxon>Actinomycetota</taxon>
        <taxon>Actinomycetes</taxon>
        <taxon>Mycobacteriales</taxon>
        <taxon>Nocardiaceae</taxon>
        <taxon>Nocardia</taxon>
    </lineage>
</organism>
<keyword evidence="3" id="KW-1185">Reference proteome</keyword>
<sequence>MLSAKWKWVAERLALQLRHAGEGLSRRVPGDELREAVSRYVETDSAEALRFHPFFQTIDPATIDPKDVESVRLIGRMGSFQDEFRTIVDLGVAFPLSKEDARRYKAWAGADSMDMFRSFYYELGEYKENYGVTSGSQPRVPWAVPFRDKPPVLAINASLASPRLDDIDAAPVDNVLLQVRAGRKRETVAVGEADYARILAGNKYFQRAVEQNGGTVALLSHAPLSDVGARAAKILHSEAGVTEVHANTGYLELGQSGEGMGPGTARSADLKVHSSDGQSPWALHKPGAPP</sequence>
<proteinExistence type="predicted"/>